<evidence type="ECO:0000313" key="10">
    <source>
        <dbReference type="EMBL" id="TKI04146.1"/>
    </source>
</evidence>
<evidence type="ECO:0000313" key="11">
    <source>
        <dbReference type="Proteomes" id="UP000305202"/>
    </source>
</evidence>
<dbReference type="InterPro" id="IPR034746">
    <property type="entry name" value="POTRA"/>
</dbReference>
<keyword evidence="3" id="KW-0813">Transport</keyword>
<sequence length="567" mass="63511">MNTVLSIGRYCFLWASFVGVIAIPDVRASTADSQQRHWREQQEARERRLTPAMPDVHLSKPRNKGALSFPEETPCRRINHIVLEGADAFPRWLRLDDLLSQARGRCLGVRGIDKLMGALQNRLIDHGWITTRVLAPDQDLREGRLRLLILPGRVAAVQLNGDGAGRAALFNSLPIGPGDVLDLRDIEQGLENLQRLPSSEASVELVPGERPGESIIFINRTQPRRWRLGTWLDDSGTRASGRYHAGIMLALDNPFSLSDLFYVTLGRDTGFAGMKYYKAAGFHYSLPWGYWLFSVNGNRYGYGQNTGRPVNAVYPSHRYQNEVGNLSLQAKRVIHRGAAHKTALSYDIMTHTARIRFNGARLSSPPRQISAWRAGLAHRRHIGRATLDTDVSYQQGTRWFGARPNSLKPVGQCPVLGKATRWSASLNAPFTLGQARFRYQAHYRHQLSHNRLMPSEQFAIGNRWTVRGFDGERTLSADDGWMIRNDIAWRTPVPDQEWYLAVDYGEMHGALGERTTGRRLAGGASGLRGAWSAAGVKYDLFAGAPFSKPDGLRTDAMILGFNLAWQH</sequence>
<dbReference type="Gene3D" id="3.10.20.310">
    <property type="entry name" value="membrane protein fhac"/>
    <property type="match status" value="1"/>
</dbReference>
<name>A0ABY2SGB3_9HYPH</name>
<gene>
    <name evidence="10" type="ORF">FCN80_18875</name>
</gene>
<dbReference type="InterPro" id="IPR051544">
    <property type="entry name" value="TPS_OM_transporter"/>
</dbReference>
<dbReference type="RefSeq" id="WP_136991726.1">
    <property type="nucleotide sequence ID" value="NZ_SZPQ01000032.1"/>
</dbReference>
<dbReference type="Gene3D" id="2.40.160.50">
    <property type="entry name" value="membrane protein fhac: a member of the omp85/tpsb transporter family"/>
    <property type="match status" value="1"/>
</dbReference>
<dbReference type="PANTHER" id="PTHR34597">
    <property type="entry name" value="SLR1661 PROTEIN"/>
    <property type="match status" value="1"/>
</dbReference>
<comment type="similarity">
    <text evidence="2">Belongs to the TPS (TC 1.B.20) family.</text>
</comment>
<evidence type="ECO:0000256" key="8">
    <source>
        <dbReference type="ARBA" id="ARBA00023237"/>
    </source>
</evidence>
<dbReference type="InterPro" id="IPR013686">
    <property type="entry name" value="Polypept-transport_assoc_ShlB"/>
</dbReference>
<proteinExistence type="inferred from homology"/>
<dbReference type="Pfam" id="PF03865">
    <property type="entry name" value="ShlB"/>
    <property type="match status" value="1"/>
</dbReference>
<keyword evidence="5" id="KW-0812">Transmembrane</keyword>
<protein>
    <submittedName>
        <fullName evidence="10">ShlB/FhaC/HecB family hemolysin secretion/activation protein</fullName>
    </submittedName>
</protein>
<reference evidence="10 11" key="1">
    <citation type="submission" date="2019-04" db="EMBL/GenBank/DDBJ databases">
        <authorList>
            <person name="Li M."/>
            <person name="Gao C."/>
        </authorList>
    </citation>
    <scope>NUCLEOTIDE SEQUENCE [LARGE SCALE GENOMIC DNA]</scope>
    <source>
        <strain evidence="10 11">BGMRC 2031</strain>
    </source>
</reference>
<comment type="subcellular location">
    <subcellularLocation>
        <location evidence="1">Cell outer membrane</location>
    </subcellularLocation>
</comment>
<dbReference type="Pfam" id="PF08479">
    <property type="entry name" value="POTRA_2"/>
    <property type="match status" value="1"/>
</dbReference>
<dbReference type="Pfam" id="PF17287">
    <property type="entry name" value="POTRA_3"/>
    <property type="match status" value="1"/>
</dbReference>
<comment type="caution">
    <text evidence="10">The sequence shown here is derived from an EMBL/GenBank/DDBJ whole genome shotgun (WGS) entry which is preliminary data.</text>
</comment>
<keyword evidence="8" id="KW-0998">Cell outer membrane</keyword>
<dbReference type="InterPro" id="IPR035251">
    <property type="entry name" value="ShlB_POTRA"/>
</dbReference>
<dbReference type="Proteomes" id="UP000305202">
    <property type="component" value="Unassembled WGS sequence"/>
</dbReference>
<evidence type="ECO:0000256" key="7">
    <source>
        <dbReference type="ARBA" id="ARBA00023136"/>
    </source>
</evidence>
<dbReference type="EMBL" id="SZPQ01000032">
    <property type="protein sequence ID" value="TKI04146.1"/>
    <property type="molecule type" value="Genomic_DNA"/>
</dbReference>
<evidence type="ECO:0000256" key="1">
    <source>
        <dbReference type="ARBA" id="ARBA00004442"/>
    </source>
</evidence>
<keyword evidence="4" id="KW-1134">Transmembrane beta strand</keyword>
<dbReference type="InterPro" id="IPR005565">
    <property type="entry name" value="Hemolysn_activator_HlyB_C"/>
</dbReference>
<dbReference type="InterPro" id="IPR027282">
    <property type="entry name" value="TPS"/>
</dbReference>
<organism evidence="10 11">
    <name type="scientific">Martelella alba</name>
    <dbReference type="NCBI Taxonomy" id="2590451"/>
    <lineage>
        <taxon>Bacteria</taxon>
        <taxon>Pseudomonadati</taxon>
        <taxon>Pseudomonadota</taxon>
        <taxon>Alphaproteobacteria</taxon>
        <taxon>Hyphomicrobiales</taxon>
        <taxon>Aurantimonadaceae</taxon>
        <taxon>Martelella</taxon>
    </lineage>
</organism>
<accession>A0ABY2SGB3</accession>
<evidence type="ECO:0000256" key="2">
    <source>
        <dbReference type="ARBA" id="ARBA00009055"/>
    </source>
</evidence>
<keyword evidence="7" id="KW-0472">Membrane</keyword>
<evidence type="ECO:0000256" key="4">
    <source>
        <dbReference type="ARBA" id="ARBA00022452"/>
    </source>
</evidence>
<keyword evidence="11" id="KW-1185">Reference proteome</keyword>
<dbReference type="PANTHER" id="PTHR34597:SF3">
    <property type="entry name" value="OUTER MEMBRANE TRANSPORTER CDIB"/>
    <property type="match status" value="1"/>
</dbReference>
<evidence type="ECO:0000256" key="3">
    <source>
        <dbReference type="ARBA" id="ARBA00022448"/>
    </source>
</evidence>
<evidence type="ECO:0000256" key="6">
    <source>
        <dbReference type="ARBA" id="ARBA00022927"/>
    </source>
</evidence>
<dbReference type="PIRSF" id="PIRSF029745">
    <property type="entry name" value="FhaC"/>
    <property type="match status" value="1"/>
</dbReference>
<keyword evidence="6" id="KW-0653">Protein transport</keyword>
<evidence type="ECO:0000259" key="9">
    <source>
        <dbReference type="PROSITE" id="PS51779"/>
    </source>
</evidence>
<dbReference type="PROSITE" id="PS51779">
    <property type="entry name" value="POTRA"/>
    <property type="match status" value="1"/>
</dbReference>
<feature type="domain" description="POTRA" evidence="9">
    <location>
        <begin position="76"/>
        <end position="152"/>
    </location>
</feature>
<evidence type="ECO:0000256" key="5">
    <source>
        <dbReference type="ARBA" id="ARBA00022692"/>
    </source>
</evidence>